<reference evidence="2 3" key="1">
    <citation type="submission" date="2017-10" db="EMBL/GenBank/DDBJ databases">
        <title>Sequencing the genomes of 1000 actinobacteria strains.</title>
        <authorList>
            <person name="Klenk H.-P."/>
        </authorList>
    </citation>
    <scope>NUCLEOTIDE SEQUENCE [LARGE SCALE GENOMIC DNA]</scope>
    <source>
        <strain evidence="2 3">DSM 18966</strain>
    </source>
</reference>
<protein>
    <submittedName>
        <fullName evidence="2">PKD domain-containing protein</fullName>
    </submittedName>
</protein>
<evidence type="ECO:0000313" key="2">
    <source>
        <dbReference type="EMBL" id="PFG33926.1"/>
    </source>
</evidence>
<accession>A0A2A9E5J7</accession>
<dbReference type="GO" id="GO:0005975">
    <property type="term" value="P:carbohydrate metabolic process"/>
    <property type="evidence" value="ECO:0007669"/>
    <property type="project" value="UniProtKB-ARBA"/>
</dbReference>
<name>A0A2A9E5J7_9MICO</name>
<dbReference type="InterPro" id="IPR013783">
    <property type="entry name" value="Ig-like_fold"/>
</dbReference>
<feature type="domain" description="PKD" evidence="1">
    <location>
        <begin position="199"/>
        <end position="243"/>
    </location>
</feature>
<dbReference type="AlphaFoldDB" id="A0A2A9E5J7"/>
<evidence type="ECO:0000313" key="3">
    <source>
        <dbReference type="Proteomes" id="UP000225548"/>
    </source>
</evidence>
<comment type="caution">
    <text evidence="2">The sequence shown here is derived from an EMBL/GenBank/DDBJ whole genome shotgun (WGS) entry which is preliminary data.</text>
</comment>
<dbReference type="EMBL" id="PDJG01000001">
    <property type="protein sequence ID" value="PFG33926.1"/>
    <property type="molecule type" value="Genomic_DNA"/>
</dbReference>
<dbReference type="InterPro" id="IPR000601">
    <property type="entry name" value="PKD_dom"/>
</dbReference>
<dbReference type="Gene3D" id="2.60.40.10">
    <property type="entry name" value="Immunoglobulins"/>
    <property type="match status" value="1"/>
</dbReference>
<gene>
    <name evidence="2" type="ORF">ATL42_1825</name>
</gene>
<organism evidence="2 3">
    <name type="scientific">Sanguibacter antarcticus</name>
    <dbReference type="NCBI Taxonomy" id="372484"/>
    <lineage>
        <taxon>Bacteria</taxon>
        <taxon>Bacillati</taxon>
        <taxon>Actinomycetota</taxon>
        <taxon>Actinomycetes</taxon>
        <taxon>Micrococcales</taxon>
        <taxon>Sanguibacteraceae</taxon>
        <taxon>Sanguibacter</taxon>
    </lineage>
</organism>
<dbReference type="SUPFAM" id="SSF49299">
    <property type="entry name" value="PKD domain"/>
    <property type="match status" value="1"/>
</dbReference>
<dbReference type="Proteomes" id="UP000225548">
    <property type="component" value="Unassembled WGS sequence"/>
</dbReference>
<sequence length="289" mass="30027">MLSAGLTMGSLSLGPLGPLHLLATDTPSPPSPGRTFGAATSGDGFNVNGSFEDFTIQLSGRKTQKETVHIAPESLTCGGPGVFASACATVGANEAAARCDDPTDFEFAPTTISTLDELGNWTAPVHNSFIACATTPAGAPPVVFTEADFQALAITPSAIVVGPSGGWLPVQMDNVAYTDATPQTLVTTIVGQAVTVRATPTQFTWNWADDSAPTTTTDPGRAWPNHTVAHPYTRAGDYTVTMTTRWTGELSLDGGSTYQPITGTATTTSTAPSITVTELRSRLVDDLVY</sequence>
<keyword evidence="3" id="KW-1185">Reference proteome</keyword>
<dbReference type="PROSITE" id="PS50093">
    <property type="entry name" value="PKD"/>
    <property type="match status" value="1"/>
</dbReference>
<proteinExistence type="predicted"/>
<dbReference type="OrthoDB" id="5192284at2"/>
<evidence type="ECO:0000259" key="1">
    <source>
        <dbReference type="PROSITE" id="PS50093"/>
    </source>
</evidence>
<dbReference type="InterPro" id="IPR035986">
    <property type="entry name" value="PKD_dom_sf"/>
</dbReference>